<dbReference type="EMBL" id="FN655263">
    <property type="protein sequence ID" value="CBY38575.1"/>
    <property type="molecule type" value="Genomic_DNA"/>
</dbReference>
<keyword evidence="4" id="KW-0812">Transmembrane</keyword>
<dbReference type="SUPFAM" id="SSF49854">
    <property type="entry name" value="Spermadhesin, CUB domain"/>
    <property type="match status" value="1"/>
</dbReference>
<evidence type="ECO:0000256" key="2">
    <source>
        <dbReference type="PROSITE-ProRule" id="PRU00059"/>
    </source>
</evidence>
<proteinExistence type="predicted"/>
<feature type="transmembrane region" description="Helical" evidence="4">
    <location>
        <begin position="302"/>
        <end position="323"/>
    </location>
</feature>
<dbReference type="Pfam" id="PF00431">
    <property type="entry name" value="CUB"/>
    <property type="match status" value="1"/>
</dbReference>
<accession>E4YSY6</accession>
<dbReference type="InterPro" id="IPR000859">
    <property type="entry name" value="CUB_dom"/>
</dbReference>
<dbReference type="Proteomes" id="UP000011014">
    <property type="component" value="Unassembled WGS sequence"/>
</dbReference>
<comment type="caution">
    <text evidence="2">Lacks conserved residue(s) required for the propagation of feature annotation.</text>
</comment>
<reference evidence="6" key="1">
    <citation type="journal article" date="2010" name="Science">
        <title>Plasticity of animal genome architecture unmasked by rapid evolution of a pelagic tunicate.</title>
        <authorList>
            <person name="Denoeud F."/>
            <person name="Henriet S."/>
            <person name="Mungpakdee S."/>
            <person name="Aury J.M."/>
            <person name="Da Silva C."/>
            <person name="Brinkmann H."/>
            <person name="Mikhaleva J."/>
            <person name="Olsen L.C."/>
            <person name="Jubin C."/>
            <person name="Canestro C."/>
            <person name="Bouquet J.M."/>
            <person name="Danks G."/>
            <person name="Poulain J."/>
            <person name="Campsteijn C."/>
            <person name="Adamski M."/>
            <person name="Cross I."/>
            <person name="Yadetie F."/>
            <person name="Muffato M."/>
            <person name="Louis A."/>
            <person name="Butcher S."/>
            <person name="Tsagkogeorga G."/>
            <person name="Konrad A."/>
            <person name="Singh S."/>
            <person name="Jensen M.F."/>
            <person name="Cong E.H."/>
            <person name="Eikeseth-Otteraa H."/>
            <person name="Noel B."/>
            <person name="Anthouard V."/>
            <person name="Porcel B.M."/>
            <person name="Kachouri-Lafond R."/>
            <person name="Nishino A."/>
            <person name="Ugolini M."/>
            <person name="Chourrout P."/>
            <person name="Nishida H."/>
            <person name="Aasland R."/>
            <person name="Huzurbazar S."/>
            <person name="Westhof E."/>
            <person name="Delsuc F."/>
            <person name="Lehrach H."/>
            <person name="Reinhardt R."/>
            <person name="Weissenbach J."/>
            <person name="Roy S.W."/>
            <person name="Artiguenave F."/>
            <person name="Postlethwait J.H."/>
            <person name="Manak J.R."/>
            <person name="Thompson E.M."/>
            <person name="Jaillon O."/>
            <person name="Du Pasquier L."/>
            <person name="Boudinot P."/>
            <person name="Liberles D.A."/>
            <person name="Volff J.N."/>
            <person name="Philippe H."/>
            <person name="Lenhard B."/>
            <person name="Roest Crollius H."/>
            <person name="Wincker P."/>
            <person name="Chourrout D."/>
        </authorList>
    </citation>
    <scope>NUCLEOTIDE SEQUENCE [LARGE SCALE GENOMIC DNA]</scope>
</reference>
<keyword evidence="1" id="KW-1015">Disulfide bond</keyword>
<dbReference type="AlphaFoldDB" id="E4YSY6"/>
<keyword evidence="4" id="KW-1133">Transmembrane helix</keyword>
<evidence type="ECO:0000259" key="5">
    <source>
        <dbReference type="PROSITE" id="PS01180"/>
    </source>
</evidence>
<evidence type="ECO:0000313" key="6">
    <source>
        <dbReference type="EMBL" id="CBY38575.1"/>
    </source>
</evidence>
<dbReference type="InterPro" id="IPR035914">
    <property type="entry name" value="Sperma_CUB_dom_sf"/>
</dbReference>
<feature type="domain" description="CUB" evidence="5">
    <location>
        <begin position="52"/>
        <end position="162"/>
    </location>
</feature>
<dbReference type="Gene3D" id="2.60.120.290">
    <property type="entry name" value="Spermadhesin, CUB domain"/>
    <property type="match status" value="1"/>
</dbReference>
<feature type="region of interest" description="Disordered" evidence="3">
    <location>
        <begin position="193"/>
        <end position="244"/>
    </location>
</feature>
<dbReference type="CDD" id="cd00041">
    <property type="entry name" value="CUB"/>
    <property type="match status" value="1"/>
</dbReference>
<dbReference type="PROSITE" id="PS01180">
    <property type="entry name" value="CUB"/>
    <property type="match status" value="1"/>
</dbReference>
<sequence>MKINKMLMVLGNTGSTGFQIPPVNTVVPARDNSAFDHVVPSVLKAARKPFYCGPQIIKIQPGREEILQTPNFPKKISTGMNCVLRLQTLPGHKIILKWYGFVVDGCHEGNKVRIVDGDQQQFHCGDKRPPNYVSSTNEVEIAFSVVDMMRNDRGILYRFGVEGSLRRGVPMHLQGKNLNSKFDFSTEGVEVVGPKGRPLPAIQAQQPQQAQKATHQNAQQQQQGQNLNKGQNQGQNQQVNMRSPVGVFRETENRIIRRPMRPQNLRNEQIFSLTPEIYDNEHRQINKVEQEEKTEFAEYRSMILLGLGIVGILIPLALLIKILRNKKNEKEHNVFG</sequence>
<name>E4YSY6_OIKDI</name>
<feature type="compositionally biased region" description="Low complexity" evidence="3">
    <location>
        <begin position="201"/>
        <end position="238"/>
    </location>
</feature>
<protein>
    <recommendedName>
        <fullName evidence="5">CUB domain-containing protein</fullName>
    </recommendedName>
</protein>
<evidence type="ECO:0000256" key="4">
    <source>
        <dbReference type="SAM" id="Phobius"/>
    </source>
</evidence>
<evidence type="ECO:0000256" key="3">
    <source>
        <dbReference type="SAM" id="MobiDB-lite"/>
    </source>
</evidence>
<gene>
    <name evidence="6" type="ORF">GSOID_T00032527001</name>
</gene>
<organism evidence="6">
    <name type="scientific">Oikopleura dioica</name>
    <name type="common">Tunicate</name>
    <dbReference type="NCBI Taxonomy" id="34765"/>
    <lineage>
        <taxon>Eukaryota</taxon>
        <taxon>Metazoa</taxon>
        <taxon>Chordata</taxon>
        <taxon>Tunicata</taxon>
        <taxon>Appendicularia</taxon>
        <taxon>Copelata</taxon>
        <taxon>Oikopleuridae</taxon>
        <taxon>Oikopleura</taxon>
    </lineage>
</organism>
<keyword evidence="4" id="KW-0472">Membrane</keyword>
<evidence type="ECO:0000256" key="1">
    <source>
        <dbReference type="ARBA" id="ARBA00023157"/>
    </source>
</evidence>